<protein>
    <submittedName>
        <fullName evidence="3">Superoxide dismutase family protein</fullName>
    </submittedName>
</protein>
<dbReference type="GO" id="GO:0006801">
    <property type="term" value="P:superoxide metabolic process"/>
    <property type="evidence" value="ECO:0007669"/>
    <property type="project" value="InterPro"/>
</dbReference>
<dbReference type="Gene3D" id="2.60.40.200">
    <property type="entry name" value="Superoxide dismutase, copper/zinc binding domain"/>
    <property type="match status" value="1"/>
</dbReference>
<gene>
    <name evidence="3" type="ORF">E6K80_14500</name>
</gene>
<name>A0A538TXA7_UNCEI</name>
<feature type="chain" id="PRO_5022067674" evidence="2">
    <location>
        <begin position="38"/>
        <end position="164"/>
    </location>
</feature>
<reference evidence="3 4" key="1">
    <citation type="journal article" date="2019" name="Nat. Microbiol.">
        <title>Mediterranean grassland soil C-N compound turnover is dependent on rainfall and depth, and is mediated by genomically divergent microorganisms.</title>
        <authorList>
            <person name="Diamond S."/>
            <person name="Andeer P.F."/>
            <person name="Li Z."/>
            <person name="Crits-Christoph A."/>
            <person name="Burstein D."/>
            <person name="Anantharaman K."/>
            <person name="Lane K.R."/>
            <person name="Thomas B.C."/>
            <person name="Pan C."/>
            <person name="Northen T.R."/>
            <person name="Banfield J.F."/>
        </authorList>
    </citation>
    <scope>NUCLEOTIDE SEQUENCE [LARGE SCALE GENOMIC DNA]</scope>
    <source>
        <strain evidence="3">WS_10</strain>
    </source>
</reference>
<feature type="signal peptide" evidence="2">
    <location>
        <begin position="1"/>
        <end position="37"/>
    </location>
</feature>
<dbReference type="EMBL" id="VBPA01000414">
    <property type="protein sequence ID" value="TMQ68139.1"/>
    <property type="molecule type" value="Genomic_DNA"/>
</dbReference>
<dbReference type="InterPro" id="IPR006311">
    <property type="entry name" value="TAT_signal"/>
</dbReference>
<sequence>MPHSRTASALPSRRILRGIGFAAAATLALAAAVPAQADGATVTSGDVHAFATSSDPAITGRATMVRTADGKTIVTIHAEGLLANTTYGSHVHLQACANGNAGGHYRFDPAGPAAPPNEIHLGFTTNEAGVGLGRAVVDATAGPTAMAVVIHAPGGAKIACADLE</sequence>
<dbReference type="InterPro" id="IPR036423">
    <property type="entry name" value="SOD-like_Cu/Zn_dom_sf"/>
</dbReference>
<comment type="similarity">
    <text evidence="1">Belongs to the Cu-Zn superoxide dismutase family.</text>
</comment>
<evidence type="ECO:0000313" key="4">
    <source>
        <dbReference type="Proteomes" id="UP000319836"/>
    </source>
</evidence>
<dbReference type="Proteomes" id="UP000319836">
    <property type="component" value="Unassembled WGS sequence"/>
</dbReference>
<proteinExistence type="inferred from homology"/>
<comment type="caution">
    <text evidence="3">The sequence shown here is derived from an EMBL/GenBank/DDBJ whole genome shotgun (WGS) entry which is preliminary data.</text>
</comment>
<organism evidence="3 4">
    <name type="scientific">Eiseniibacteriota bacterium</name>
    <dbReference type="NCBI Taxonomy" id="2212470"/>
    <lineage>
        <taxon>Bacteria</taxon>
        <taxon>Candidatus Eiseniibacteriota</taxon>
    </lineage>
</organism>
<dbReference type="AlphaFoldDB" id="A0A538TXA7"/>
<accession>A0A538TXA7</accession>
<keyword evidence="2" id="KW-0732">Signal</keyword>
<dbReference type="PROSITE" id="PS51318">
    <property type="entry name" value="TAT"/>
    <property type="match status" value="1"/>
</dbReference>
<dbReference type="GO" id="GO:0046872">
    <property type="term" value="F:metal ion binding"/>
    <property type="evidence" value="ECO:0007669"/>
    <property type="project" value="InterPro"/>
</dbReference>
<evidence type="ECO:0000256" key="1">
    <source>
        <dbReference type="ARBA" id="ARBA00010457"/>
    </source>
</evidence>
<dbReference type="SUPFAM" id="SSF49329">
    <property type="entry name" value="Cu,Zn superoxide dismutase-like"/>
    <property type="match status" value="1"/>
</dbReference>
<evidence type="ECO:0000256" key="2">
    <source>
        <dbReference type="SAM" id="SignalP"/>
    </source>
</evidence>
<evidence type="ECO:0000313" key="3">
    <source>
        <dbReference type="EMBL" id="TMQ68139.1"/>
    </source>
</evidence>